<dbReference type="SUPFAM" id="SSF52266">
    <property type="entry name" value="SGNH hydrolase"/>
    <property type="match status" value="1"/>
</dbReference>
<evidence type="ECO:0008006" key="4">
    <source>
        <dbReference type="Google" id="ProtNLM"/>
    </source>
</evidence>
<dbReference type="KEGG" id="rma:Rmag_0128"/>
<keyword evidence="1" id="KW-1133">Transmembrane helix</keyword>
<organism evidence="2 3">
    <name type="scientific">Ruthia magnifica subsp. Calyptogena magnifica</name>
    <dbReference type="NCBI Taxonomy" id="413404"/>
    <lineage>
        <taxon>Bacteria</taxon>
        <taxon>Pseudomonadati</taxon>
        <taxon>Pseudomonadota</taxon>
        <taxon>Gammaproteobacteria</taxon>
        <taxon>Candidatus Pseudothioglobaceae</taxon>
        <taxon>Candidatus Ruthturnera</taxon>
    </lineage>
</organism>
<name>A1AVG6_RUTMC</name>
<feature type="transmembrane region" description="Helical" evidence="1">
    <location>
        <begin position="7"/>
        <end position="28"/>
    </location>
</feature>
<keyword evidence="1" id="KW-0472">Membrane</keyword>
<dbReference type="HOGENOM" id="CLU_801138_0_0_6"/>
<dbReference type="OrthoDB" id="5349247at2"/>
<evidence type="ECO:0000256" key="1">
    <source>
        <dbReference type="SAM" id="Phobius"/>
    </source>
</evidence>
<keyword evidence="3" id="KW-1185">Reference proteome</keyword>
<reference evidence="2 3" key="1">
    <citation type="journal article" date="2007" name="Science">
        <title>The Calyptogena magnifica chemoautotrophic symbiont genome.</title>
        <authorList>
            <person name="Newton I.L.G."/>
            <person name="Woyke T."/>
            <person name="Auchtung T.A."/>
            <person name="Dilly G.F."/>
            <person name="Dutton R.J."/>
            <person name="Fisher M.C."/>
            <person name="Fontanez K.M."/>
            <person name="Lau E."/>
            <person name="Stewart F.J."/>
            <person name="Richardson P.M."/>
            <person name="Barry K.W."/>
            <person name="Saunders E."/>
            <person name="Detter J.C."/>
            <person name="Wu D."/>
            <person name="Eisen J.A."/>
            <person name="Cavanaugh C.M."/>
        </authorList>
    </citation>
    <scope>NUCLEOTIDE SEQUENCE [LARGE SCALE GENOMIC DNA]</scope>
    <source>
        <strain evidence="2 3">Cm</strain>
    </source>
</reference>
<gene>
    <name evidence="2" type="ordered locus">Rmag_0128</name>
</gene>
<evidence type="ECO:0000313" key="2">
    <source>
        <dbReference type="EMBL" id="ABL01923.1"/>
    </source>
</evidence>
<sequence>MKEKKYLYIFSLLIILLIGFHFITWNLITKEFFIHKENIDVGDLGRMSYLSKSLTLRKNKQNLPNKHIQYNDNVEIDILTIGDSFSYGKGGGNNKYYQDYIATTQNLKVMNIQPSGKGYIETILILSSNGILDKLNPKSIILQSVENGAVDRYAKIIDWDIGLKNISTSFLDKKYSHSKPNPSFINNLNYNALLYSLLYKYDDNAIFSKTYITPLIKNLFSCEDKDRLLFYYKDLESLSKSNNKSIDLLNKNLNKLQKILSEKNINLYFMPSVDKYNLYSKYIQHNKYQQSAFFEILRPLKKEYNFIDTKMILEEMLDNNISDVYYCDDTHWSFKASEEIFKQVRLK</sequence>
<protein>
    <recommendedName>
        <fullName evidence="4">AlgX/AlgJ SGNH hydrolase-like domain-containing protein</fullName>
    </recommendedName>
</protein>
<dbReference type="AlphaFoldDB" id="A1AVG6"/>
<keyword evidence="1" id="KW-0812">Transmembrane</keyword>
<dbReference type="eggNOG" id="ENOG502ZBWK">
    <property type="taxonomic scope" value="Bacteria"/>
</dbReference>
<proteinExistence type="predicted"/>
<evidence type="ECO:0000313" key="3">
    <source>
        <dbReference type="Proteomes" id="UP000002587"/>
    </source>
</evidence>
<dbReference type="RefSeq" id="WP_011737549.1">
    <property type="nucleotide sequence ID" value="NC_008610.1"/>
</dbReference>
<accession>A1AVG6</accession>
<dbReference type="Proteomes" id="UP000002587">
    <property type="component" value="Chromosome"/>
</dbReference>
<dbReference type="EMBL" id="CP000488">
    <property type="protein sequence ID" value="ABL01923.1"/>
    <property type="molecule type" value="Genomic_DNA"/>
</dbReference>